<dbReference type="AlphaFoldDB" id="A0A7X5BWA6"/>
<comment type="pathway">
    <text evidence="3">Sphingolipid metabolism.</text>
</comment>
<keyword evidence="10" id="KW-1185">Reference proteome</keyword>
<keyword evidence="8" id="KW-0472">Membrane</keyword>
<dbReference type="EMBL" id="JAAAPK010000017">
    <property type="protein sequence ID" value="NBC46049.1"/>
    <property type="molecule type" value="Genomic_DNA"/>
</dbReference>
<proteinExistence type="predicted"/>
<dbReference type="CDD" id="cd02520">
    <property type="entry name" value="Glucosylceramide_synthase"/>
    <property type="match status" value="1"/>
</dbReference>
<evidence type="ECO:0000256" key="8">
    <source>
        <dbReference type="ARBA" id="ARBA00023136"/>
    </source>
</evidence>
<dbReference type="InterPro" id="IPR029044">
    <property type="entry name" value="Nucleotide-diphossugar_trans"/>
</dbReference>
<evidence type="ECO:0000256" key="1">
    <source>
        <dbReference type="ARBA" id="ARBA00004141"/>
    </source>
</evidence>
<comment type="pathway">
    <text evidence="2">Lipid metabolism; sphingolipid metabolism.</text>
</comment>
<name>A0A7X5BWA6_9BACT</name>
<sequence length="395" mass="42658">MLIASSLLLAASAVGLVALLLQALFVRRHRRTVPASPTHRPGLSILKPLCGVDDDLVANLACFARLPYPHYEVLLGVKDARDPAYAVARAAQAKWPHVMRVVLQEGEPGLNPKVNQLVTLSSEARFDLWVVSDSNTRVGDGYLEEIAAGFEDPTVGCVTHPVAGLGEKTFGSLLDNLHLSSSAAAGMIAAKHVADRDIVVGKSMALRREDVEALGGFFSVKDVLAEDYVIGQWVTRKLGKRVVLAHAPVFNVSLRKSVDAFFQRYLRWSVIHRTAVSPSTYLAQALLNPVPLAVLGALIHPSALTGLAALAVALGKVWVDVAVFRSLRPQPVSLRAAPAVLVKDALLFAAWWHGAFRRTVDWRGTRLRVVSGTRLVPMRARGTPATEWIPSNGVG</sequence>
<accession>A0A7X5BWA6</accession>
<organism evidence="9 10">
    <name type="scientific">Corallococcus exiguus</name>
    <dbReference type="NCBI Taxonomy" id="83462"/>
    <lineage>
        <taxon>Bacteria</taxon>
        <taxon>Pseudomonadati</taxon>
        <taxon>Myxococcota</taxon>
        <taxon>Myxococcia</taxon>
        <taxon>Myxococcales</taxon>
        <taxon>Cystobacterineae</taxon>
        <taxon>Myxococcaceae</taxon>
        <taxon>Corallococcus</taxon>
    </lineage>
</organism>
<dbReference type="Gene3D" id="3.90.550.10">
    <property type="entry name" value="Spore Coat Polysaccharide Biosynthesis Protein SpsA, Chain A"/>
    <property type="match status" value="1"/>
</dbReference>
<keyword evidence="5 9" id="KW-0808">Transferase</keyword>
<dbReference type="GO" id="GO:0006679">
    <property type="term" value="P:glucosylceramide biosynthetic process"/>
    <property type="evidence" value="ECO:0007669"/>
    <property type="project" value="TreeGrafter"/>
</dbReference>
<evidence type="ECO:0000256" key="4">
    <source>
        <dbReference type="ARBA" id="ARBA00022676"/>
    </source>
</evidence>
<dbReference type="SUPFAM" id="SSF53448">
    <property type="entry name" value="Nucleotide-diphospho-sugar transferases"/>
    <property type="match status" value="1"/>
</dbReference>
<evidence type="ECO:0000256" key="7">
    <source>
        <dbReference type="ARBA" id="ARBA00022989"/>
    </source>
</evidence>
<evidence type="ECO:0000313" key="10">
    <source>
        <dbReference type="Proteomes" id="UP000537825"/>
    </source>
</evidence>
<evidence type="ECO:0000313" key="9">
    <source>
        <dbReference type="EMBL" id="NBC46049.1"/>
    </source>
</evidence>
<dbReference type="RefSeq" id="WP_139915584.1">
    <property type="nucleotide sequence ID" value="NZ_CBCSLE010000168.1"/>
</dbReference>
<dbReference type="Pfam" id="PF13506">
    <property type="entry name" value="Glyco_transf_21"/>
    <property type="match status" value="1"/>
</dbReference>
<evidence type="ECO:0000256" key="6">
    <source>
        <dbReference type="ARBA" id="ARBA00022692"/>
    </source>
</evidence>
<dbReference type="Proteomes" id="UP000537825">
    <property type="component" value="Unassembled WGS sequence"/>
</dbReference>
<evidence type="ECO:0000256" key="3">
    <source>
        <dbReference type="ARBA" id="ARBA00004991"/>
    </source>
</evidence>
<keyword evidence="4" id="KW-0328">Glycosyltransferase</keyword>
<dbReference type="InterPro" id="IPR025993">
    <property type="entry name" value="Ceramide_glucosylTrfase"/>
</dbReference>
<dbReference type="PANTHER" id="PTHR12726:SF0">
    <property type="entry name" value="CERAMIDE GLUCOSYLTRANSFERASE"/>
    <property type="match status" value="1"/>
</dbReference>
<evidence type="ECO:0000256" key="2">
    <source>
        <dbReference type="ARBA" id="ARBA00004760"/>
    </source>
</evidence>
<dbReference type="PANTHER" id="PTHR12726">
    <property type="entry name" value="CERAMIDE GLUCOSYLTRANSFERASE"/>
    <property type="match status" value="1"/>
</dbReference>
<comment type="caution">
    <text evidence="9">The sequence shown here is derived from an EMBL/GenBank/DDBJ whole genome shotgun (WGS) entry which is preliminary data.</text>
</comment>
<gene>
    <name evidence="9" type="ORF">GTZ93_40305</name>
</gene>
<dbReference type="GO" id="GO:0016020">
    <property type="term" value="C:membrane"/>
    <property type="evidence" value="ECO:0007669"/>
    <property type="project" value="UniProtKB-SubCell"/>
</dbReference>
<reference evidence="9 10" key="1">
    <citation type="submission" date="2020-01" db="EMBL/GenBank/DDBJ databases">
        <title>The draft genome sequence of Corallococcus exiguus DSM 14696.</title>
        <authorList>
            <person name="Zhang X."/>
            <person name="Zhu H."/>
        </authorList>
    </citation>
    <scope>NUCLEOTIDE SEQUENCE [LARGE SCALE GENOMIC DNA]</scope>
    <source>
        <strain evidence="9 10">DSM 14696</strain>
    </source>
</reference>
<protein>
    <submittedName>
        <fullName evidence="9">Glycosyltransferase</fullName>
    </submittedName>
</protein>
<dbReference type="GO" id="GO:0008120">
    <property type="term" value="F:ceramide glucosyltransferase activity"/>
    <property type="evidence" value="ECO:0007669"/>
    <property type="project" value="TreeGrafter"/>
</dbReference>
<keyword evidence="6" id="KW-0812">Transmembrane</keyword>
<keyword evidence="7" id="KW-1133">Transmembrane helix</keyword>
<comment type="subcellular location">
    <subcellularLocation>
        <location evidence="1">Membrane</location>
        <topology evidence="1">Multi-pass membrane protein</topology>
    </subcellularLocation>
</comment>
<evidence type="ECO:0000256" key="5">
    <source>
        <dbReference type="ARBA" id="ARBA00022679"/>
    </source>
</evidence>